<reference evidence="1" key="1">
    <citation type="submission" date="2013-07" db="EMBL/GenBank/DDBJ databases">
        <title>The genome of Eucalyptus grandis.</title>
        <authorList>
            <person name="Schmutz J."/>
            <person name="Hayes R."/>
            <person name="Myburg A."/>
            <person name="Tuskan G."/>
            <person name="Grattapaglia D."/>
            <person name="Rokhsar D.S."/>
        </authorList>
    </citation>
    <scope>NUCLEOTIDE SEQUENCE</scope>
    <source>
        <tissue evidence="1">Leaf extractions</tissue>
    </source>
</reference>
<protein>
    <submittedName>
        <fullName evidence="1">Uncharacterized protein</fullName>
    </submittedName>
</protein>
<evidence type="ECO:0000313" key="1">
    <source>
        <dbReference type="EMBL" id="KCW60786.1"/>
    </source>
</evidence>
<organism evidence="1">
    <name type="scientific">Eucalyptus grandis</name>
    <name type="common">Flooded gum</name>
    <dbReference type="NCBI Taxonomy" id="71139"/>
    <lineage>
        <taxon>Eukaryota</taxon>
        <taxon>Viridiplantae</taxon>
        <taxon>Streptophyta</taxon>
        <taxon>Embryophyta</taxon>
        <taxon>Tracheophyta</taxon>
        <taxon>Spermatophyta</taxon>
        <taxon>Magnoliopsida</taxon>
        <taxon>eudicotyledons</taxon>
        <taxon>Gunneridae</taxon>
        <taxon>Pentapetalae</taxon>
        <taxon>rosids</taxon>
        <taxon>malvids</taxon>
        <taxon>Myrtales</taxon>
        <taxon>Myrtaceae</taxon>
        <taxon>Myrtoideae</taxon>
        <taxon>Eucalypteae</taxon>
        <taxon>Eucalyptus</taxon>
    </lineage>
</organism>
<proteinExistence type="predicted"/>
<name>A0A059B4F0_EUCGR</name>
<dbReference type="InParanoid" id="A0A059B4F0"/>
<sequence>MKRSCCGVRWSVARSTLARFVDHAGRRGGRTMLASSGFRDSFGGICWPHMELRRQTCGRQTRGDFGQQIARKKTS</sequence>
<dbReference type="AlphaFoldDB" id="A0A059B4F0"/>
<accession>A0A059B4F0</accession>
<dbReference type="EMBL" id="KK198760">
    <property type="protein sequence ID" value="KCW60786.1"/>
    <property type="molecule type" value="Genomic_DNA"/>
</dbReference>
<dbReference type="Gramene" id="KCW60786">
    <property type="protein sequence ID" value="KCW60786"/>
    <property type="gene ID" value="EUGRSUZ_H03522"/>
</dbReference>
<gene>
    <name evidence="1" type="ORF">EUGRSUZ_H03522</name>
</gene>